<dbReference type="Proteomes" id="UP000181661">
    <property type="component" value="Unassembled WGS sequence"/>
</dbReference>
<evidence type="ECO:0000313" key="9">
    <source>
        <dbReference type="Proteomes" id="UP000181661"/>
    </source>
</evidence>
<keyword evidence="3 6" id="KW-0812">Transmembrane</keyword>
<evidence type="ECO:0000313" key="7">
    <source>
        <dbReference type="EMBL" id="OIN54156.1"/>
    </source>
</evidence>
<feature type="transmembrane region" description="Helical" evidence="6">
    <location>
        <begin position="250"/>
        <end position="273"/>
    </location>
</feature>
<keyword evidence="10" id="KW-1185">Reference proteome</keyword>
<organism evidence="7 9">
    <name type="scientific">Pseudomonas costantinii</name>
    <dbReference type="NCBI Taxonomy" id="168469"/>
    <lineage>
        <taxon>Bacteria</taxon>
        <taxon>Pseudomonadati</taxon>
        <taxon>Pseudomonadota</taxon>
        <taxon>Gammaproteobacteria</taxon>
        <taxon>Pseudomonadales</taxon>
        <taxon>Pseudomonadaceae</taxon>
        <taxon>Pseudomonas</taxon>
    </lineage>
</organism>
<dbReference type="Proteomes" id="UP000182179">
    <property type="component" value="Unassembled WGS sequence"/>
</dbReference>
<evidence type="ECO:0000256" key="4">
    <source>
        <dbReference type="ARBA" id="ARBA00022989"/>
    </source>
</evidence>
<evidence type="ECO:0000256" key="2">
    <source>
        <dbReference type="ARBA" id="ARBA00022475"/>
    </source>
</evidence>
<sequence length="335" mass="36396">MRYLKKSHIFLIIKLLLAGALVVALLNSGQLDFGSIAVVFDHLDLFVPALLCLFLGILISGVRWWLLLRATNNIIPLSTVLNLQLMGSFFSTWLPGAAGGDAVKGVQIFRLLESGRSTALISIVTDRVFAMLGLVSVATLVSVFLPAAVSPDSEYHQYIGLLRVLVVLSFVGVILLMLGVFIALKFSIIDRLPVKMRHHLQPFGLTLLMYFRAWPIMLVCWFASLVATGIVITGMVVISSMFTFSANAEVTAIAGVFGNLFSVIPITPGGLGVGESVFSKVCVELSNRVAPFATIYFCFRVGMLLVNIPGMIATLLYSTNKHREKAKSLSAEKLA</sequence>
<evidence type="ECO:0000256" key="6">
    <source>
        <dbReference type="SAM" id="Phobius"/>
    </source>
</evidence>
<dbReference type="EMBL" id="FNTS01000002">
    <property type="protein sequence ID" value="SED61682.1"/>
    <property type="molecule type" value="Genomic_DNA"/>
</dbReference>
<dbReference type="OrthoDB" id="9788795at2"/>
<feature type="transmembrane region" description="Helical" evidence="6">
    <location>
        <begin position="209"/>
        <end position="238"/>
    </location>
</feature>
<keyword evidence="5 6" id="KW-0472">Membrane</keyword>
<comment type="subcellular location">
    <subcellularLocation>
        <location evidence="1">Cell membrane</location>
        <topology evidence="1">Multi-pass membrane protein</topology>
    </subcellularLocation>
</comment>
<dbReference type="AlphaFoldDB" id="A0A1S2V7E8"/>
<dbReference type="InterPro" id="IPR022791">
    <property type="entry name" value="L-PG_synthase/AglD"/>
</dbReference>
<evidence type="ECO:0000313" key="8">
    <source>
        <dbReference type="EMBL" id="SED61682.1"/>
    </source>
</evidence>
<dbReference type="RefSeq" id="WP_071482993.1">
    <property type="nucleotide sequence ID" value="NZ_FNTS01000002.1"/>
</dbReference>
<evidence type="ECO:0000313" key="10">
    <source>
        <dbReference type="Proteomes" id="UP000182179"/>
    </source>
</evidence>
<feature type="transmembrane region" description="Helical" evidence="6">
    <location>
        <begin position="128"/>
        <end position="149"/>
    </location>
</feature>
<protein>
    <recommendedName>
        <fullName evidence="11">TIGR00374 family protein</fullName>
    </recommendedName>
</protein>
<dbReference type="GO" id="GO:0005886">
    <property type="term" value="C:plasma membrane"/>
    <property type="evidence" value="ECO:0007669"/>
    <property type="project" value="UniProtKB-SubCell"/>
</dbReference>
<dbReference type="EMBL" id="MDDR01000007">
    <property type="protein sequence ID" value="OIN54156.1"/>
    <property type="molecule type" value="Genomic_DNA"/>
</dbReference>
<keyword evidence="2" id="KW-1003">Cell membrane</keyword>
<dbReference type="PANTHER" id="PTHR40277">
    <property type="entry name" value="BLL5419 PROTEIN"/>
    <property type="match status" value="1"/>
</dbReference>
<comment type="caution">
    <text evidence="7">The sequence shown here is derived from an EMBL/GenBank/DDBJ whole genome shotgun (WGS) entry which is preliminary data.</text>
</comment>
<feature type="transmembrane region" description="Helical" evidence="6">
    <location>
        <begin position="46"/>
        <end position="67"/>
    </location>
</feature>
<feature type="transmembrane region" description="Helical" evidence="6">
    <location>
        <begin position="7"/>
        <end position="26"/>
    </location>
</feature>
<accession>A0A1S2V7E8</accession>
<reference evidence="8 10" key="2">
    <citation type="submission" date="2016-10" db="EMBL/GenBank/DDBJ databases">
        <authorList>
            <person name="Varghese N."/>
            <person name="Submissions S."/>
        </authorList>
    </citation>
    <scope>NUCLEOTIDE SEQUENCE [LARGE SCALE GENOMIC DNA]</scope>
    <source>
        <strain evidence="8 10">BS2773</strain>
    </source>
</reference>
<gene>
    <name evidence="7" type="ORF">BFL40_05495</name>
    <name evidence="8" type="ORF">SAMN04515675_1771</name>
</gene>
<keyword evidence="4 6" id="KW-1133">Transmembrane helix</keyword>
<dbReference type="PANTHER" id="PTHR40277:SF1">
    <property type="entry name" value="BLL5419 PROTEIN"/>
    <property type="match status" value="1"/>
</dbReference>
<evidence type="ECO:0008006" key="11">
    <source>
        <dbReference type="Google" id="ProtNLM"/>
    </source>
</evidence>
<proteinExistence type="predicted"/>
<reference evidence="7 9" key="1">
    <citation type="submission" date="2016-08" db="EMBL/GenBank/DDBJ databases">
        <title>Draft genome sequence of Pseudomonas costantinii LMG 22119, type strain isolated from cultivated mushroom (Agaricus bisporus) sporophores.</title>
        <authorList>
            <person name="Tambong J.T."/>
        </authorList>
    </citation>
    <scope>NUCLEOTIDE SEQUENCE [LARGE SCALE GENOMIC DNA]</scope>
    <source>
        <strain evidence="7 9">LMG 22119</strain>
    </source>
</reference>
<evidence type="ECO:0000256" key="3">
    <source>
        <dbReference type="ARBA" id="ARBA00022692"/>
    </source>
</evidence>
<name>A0A1S2V7E8_9PSED</name>
<evidence type="ECO:0000256" key="5">
    <source>
        <dbReference type="ARBA" id="ARBA00023136"/>
    </source>
</evidence>
<evidence type="ECO:0000256" key="1">
    <source>
        <dbReference type="ARBA" id="ARBA00004651"/>
    </source>
</evidence>
<feature type="transmembrane region" description="Helical" evidence="6">
    <location>
        <begin position="293"/>
        <end position="317"/>
    </location>
</feature>
<feature type="transmembrane region" description="Helical" evidence="6">
    <location>
        <begin position="161"/>
        <end position="189"/>
    </location>
</feature>
<dbReference type="Pfam" id="PF03706">
    <property type="entry name" value="LPG_synthase_TM"/>
    <property type="match status" value="1"/>
</dbReference>